<evidence type="ECO:0000313" key="3">
    <source>
        <dbReference type="Proteomes" id="UP000460549"/>
    </source>
</evidence>
<sequence>MPNFNKLVFLATKLASDNGVTIQELLRDESLGYNSRSSIYQDFRNLEISFGLTPYNTEENRGKSGREAVYRIDKDEWNKFKSGFLTKTFSGKERRRLAFMLESIGSLSPLVNVSTDDIIPKLNSIIGDISIDTAKFGGYFNLETTKFLDILLEAQETKELLYITYGGDRRDLFVIKCFVFSGGTYCYVMDIKGKSYMLSVQRIEYVERKLLKNNIPYPTPDVDIDKALSDPFGIVRENEEFDAVVKLSDGQGYYEKEKLWPDSVNIEKEDDHWLFKVHTCGEYWLIRWVLSLGTEAELLEPQWLRDKIKEEINSLAVIYQ</sequence>
<keyword evidence="3" id="KW-1185">Reference proteome</keyword>
<name>A0A7X2TQH9_9SPIO</name>
<organism evidence="2 3">
    <name type="scientific">Bullifex porci</name>
    <dbReference type="NCBI Taxonomy" id="2606638"/>
    <lineage>
        <taxon>Bacteria</taxon>
        <taxon>Pseudomonadati</taxon>
        <taxon>Spirochaetota</taxon>
        <taxon>Spirochaetia</taxon>
        <taxon>Spirochaetales</taxon>
        <taxon>Spirochaetaceae</taxon>
        <taxon>Bullifex</taxon>
    </lineage>
</organism>
<gene>
    <name evidence="2" type="ORF">FYJ80_06840</name>
</gene>
<comment type="caution">
    <text evidence="2">The sequence shown here is derived from an EMBL/GenBank/DDBJ whole genome shotgun (WGS) entry which is preliminary data.</text>
</comment>
<dbReference type="Pfam" id="PF25583">
    <property type="entry name" value="WCX"/>
    <property type="match status" value="1"/>
</dbReference>
<accession>A0A7X2TQH9</accession>
<dbReference type="Proteomes" id="UP000460549">
    <property type="component" value="Unassembled WGS sequence"/>
</dbReference>
<proteinExistence type="predicted"/>
<dbReference type="InterPro" id="IPR057727">
    <property type="entry name" value="WCX_dom"/>
</dbReference>
<feature type="domain" description="WCX" evidence="1">
    <location>
        <begin position="241"/>
        <end position="315"/>
    </location>
</feature>
<protein>
    <submittedName>
        <fullName evidence="2">WYL domain-containing protein</fullName>
    </submittedName>
</protein>
<dbReference type="PANTHER" id="PTHR34580">
    <property type="match status" value="1"/>
</dbReference>
<dbReference type="AlphaFoldDB" id="A0A7X2TQH9"/>
<evidence type="ECO:0000259" key="1">
    <source>
        <dbReference type="Pfam" id="PF25583"/>
    </source>
</evidence>
<reference evidence="2 3" key="1">
    <citation type="submission" date="2019-08" db="EMBL/GenBank/DDBJ databases">
        <title>In-depth cultivation of the pig gut microbiome towards novel bacterial diversity and tailored functional studies.</title>
        <authorList>
            <person name="Wylensek D."/>
            <person name="Hitch T.C.A."/>
            <person name="Clavel T."/>
        </authorList>
    </citation>
    <scope>NUCLEOTIDE SEQUENCE [LARGE SCALE GENOMIC DNA]</scope>
    <source>
        <strain evidence="2 3">NM-380-WT-3C1</strain>
    </source>
</reference>
<dbReference type="PANTHER" id="PTHR34580:SF1">
    <property type="entry name" value="PROTEIN PAFC"/>
    <property type="match status" value="1"/>
</dbReference>
<dbReference type="EMBL" id="VUNN01000012">
    <property type="protein sequence ID" value="MSU06499.1"/>
    <property type="molecule type" value="Genomic_DNA"/>
</dbReference>
<dbReference type="InterPro" id="IPR051534">
    <property type="entry name" value="CBASS_pafABC_assoc_protein"/>
</dbReference>
<evidence type="ECO:0000313" key="2">
    <source>
        <dbReference type="EMBL" id="MSU06499.1"/>
    </source>
</evidence>